<dbReference type="Pfam" id="PF01551">
    <property type="entry name" value="Peptidase_M23"/>
    <property type="match status" value="1"/>
</dbReference>
<feature type="domain" description="M23ase beta-sheet core" evidence="5">
    <location>
        <begin position="300"/>
        <end position="394"/>
    </location>
</feature>
<evidence type="ECO:0000256" key="2">
    <source>
        <dbReference type="SAM" id="Coils"/>
    </source>
</evidence>
<evidence type="ECO:0000313" key="8">
    <source>
        <dbReference type="Proteomes" id="UP001163115"/>
    </source>
</evidence>
<dbReference type="PANTHER" id="PTHR21666">
    <property type="entry name" value="PEPTIDASE-RELATED"/>
    <property type="match status" value="1"/>
</dbReference>
<name>A0ABY7AEV5_9FIRM</name>
<protein>
    <submittedName>
        <fullName evidence="7">Peptidoglycan DD-metalloendopeptidase family protein</fullName>
    </submittedName>
</protein>
<dbReference type="Proteomes" id="UP001163115">
    <property type="component" value="Chromosome"/>
</dbReference>
<evidence type="ECO:0000256" key="3">
    <source>
        <dbReference type="SAM" id="MobiDB-lite"/>
    </source>
</evidence>
<feature type="chain" id="PRO_5046329882" evidence="4">
    <location>
        <begin position="27"/>
        <end position="400"/>
    </location>
</feature>
<keyword evidence="2" id="KW-0175">Coiled coil</keyword>
<dbReference type="SUPFAM" id="SSF46579">
    <property type="entry name" value="Prefoldin"/>
    <property type="match status" value="1"/>
</dbReference>
<dbReference type="CDD" id="cd12797">
    <property type="entry name" value="M23_peptidase"/>
    <property type="match status" value="1"/>
</dbReference>
<reference evidence="7" key="1">
    <citation type="submission" date="2022-11" db="EMBL/GenBank/DDBJ databases">
        <title>Lacrimispora xylanolytica sy1, complete genome.</title>
        <authorList>
            <person name="Choi S."/>
        </authorList>
    </citation>
    <scope>NUCLEOTIDE SEQUENCE</scope>
    <source>
        <strain evidence="7">Sy1</strain>
    </source>
</reference>
<evidence type="ECO:0000313" key="7">
    <source>
        <dbReference type="EMBL" id="WAJ24773.1"/>
    </source>
</evidence>
<evidence type="ECO:0000259" key="6">
    <source>
        <dbReference type="Pfam" id="PF24568"/>
    </source>
</evidence>
<dbReference type="InterPro" id="IPR050570">
    <property type="entry name" value="Cell_wall_metabolism_enzyme"/>
</dbReference>
<dbReference type="InterPro" id="IPR011055">
    <property type="entry name" value="Dup_hybrid_motif"/>
</dbReference>
<dbReference type="PANTHER" id="PTHR21666:SF270">
    <property type="entry name" value="MUREIN HYDROLASE ACTIVATOR ENVC"/>
    <property type="match status" value="1"/>
</dbReference>
<feature type="signal peptide" evidence="4">
    <location>
        <begin position="1"/>
        <end position="26"/>
    </location>
</feature>
<feature type="coiled-coil region" evidence="2">
    <location>
        <begin position="24"/>
        <end position="114"/>
    </location>
</feature>
<proteinExistence type="predicted"/>
<feature type="region of interest" description="Disordered" evidence="3">
    <location>
        <begin position="285"/>
        <end position="305"/>
    </location>
</feature>
<dbReference type="RefSeq" id="WP_024837099.1">
    <property type="nucleotide sequence ID" value="NZ_CP113524.1"/>
</dbReference>
<evidence type="ECO:0000256" key="1">
    <source>
        <dbReference type="ARBA" id="ARBA00022729"/>
    </source>
</evidence>
<dbReference type="Pfam" id="PF24568">
    <property type="entry name" value="CC_PcsB"/>
    <property type="match status" value="1"/>
</dbReference>
<sequence>MNFKKRLFAAGLCSLMAVSCIFPSYATKTEMDEAKKKASSLEEEKKEIETTLKELEGLEQDAASYIKNLDTSLDSLNKQVNALQSQMSAKEEEIKAASEELEAAKTTVSRQYEDMKLRIQYMYEKGETSYIDLLFKSGDLTQLFNRAEYISSIVAYDRRMLENYKRSKEEVEQREQVLLAEREELAAFEAATSKKQQEVESLISKKNADLAVYQNKINDGRNSLKELNQDIAEQEKRIEAMEAEIRKKEEEARKAAQKAGKTYNTVAIGNIKFIWPCPSSSKITSGFGDRDSPTEGASTNHKGIDVSAPTGSDIVAAASGTVTISTYSYSAGNYIMIHHGGGVYTVYMHCSELLVSAGQEVSQGQVIAKVGSTGYSTGPHLHFGIRVDGSYVNPAKYVSP</sequence>
<dbReference type="InterPro" id="IPR016047">
    <property type="entry name" value="M23ase_b-sheet_dom"/>
</dbReference>
<dbReference type="PROSITE" id="PS51257">
    <property type="entry name" value="PROKAR_LIPOPROTEIN"/>
    <property type="match status" value="1"/>
</dbReference>
<keyword evidence="1 4" id="KW-0732">Signal</keyword>
<dbReference type="EMBL" id="CP113524">
    <property type="protein sequence ID" value="WAJ24773.1"/>
    <property type="molecule type" value="Genomic_DNA"/>
</dbReference>
<dbReference type="Gene3D" id="2.70.70.10">
    <property type="entry name" value="Glucose Permease (Domain IIA)"/>
    <property type="match status" value="1"/>
</dbReference>
<feature type="domain" description="Peptidoglycan hydrolase PcsB coiled-coil" evidence="6">
    <location>
        <begin position="104"/>
        <end position="173"/>
    </location>
</feature>
<organism evidence="7 8">
    <name type="scientific">Lacrimispora xylanolytica</name>
    <dbReference type="NCBI Taxonomy" id="29375"/>
    <lineage>
        <taxon>Bacteria</taxon>
        <taxon>Bacillati</taxon>
        <taxon>Bacillota</taxon>
        <taxon>Clostridia</taxon>
        <taxon>Lachnospirales</taxon>
        <taxon>Lachnospiraceae</taxon>
        <taxon>Lacrimispora</taxon>
    </lineage>
</organism>
<evidence type="ECO:0000256" key="4">
    <source>
        <dbReference type="SAM" id="SignalP"/>
    </source>
</evidence>
<gene>
    <name evidence="7" type="ORF">OW255_04510</name>
</gene>
<accession>A0ABY7AEV5</accession>
<evidence type="ECO:0000259" key="5">
    <source>
        <dbReference type="Pfam" id="PF01551"/>
    </source>
</evidence>
<dbReference type="Gene3D" id="6.10.250.3150">
    <property type="match status" value="1"/>
</dbReference>
<dbReference type="InterPro" id="IPR057309">
    <property type="entry name" value="PcsB_CC"/>
</dbReference>
<keyword evidence="8" id="KW-1185">Reference proteome</keyword>
<dbReference type="SUPFAM" id="SSF51261">
    <property type="entry name" value="Duplicated hybrid motif"/>
    <property type="match status" value="1"/>
</dbReference>
<feature type="coiled-coil region" evidence="2">
    <location>
        <begin position="210"/>
        <end position="258"/>
    </location>
</feature>